<dbReference type="InterPro" id="IPR014142">
    <property type="entry name" value="TrbG_Ti"/>
</dbReference>
<reference evidence="4" key="2">
    <citation type="journal article" date="2021" name="PeerJ">
        <title>Extensive microbial diversity within the chicken gut microbiome revealed by metagenomics and culture.</title>
        <authorList>
            <person name="Gilroy R."/>
            <person name="Ravi A."/>
            <person name="Getino M."/>
            <person name="Pursley I."/>
            <person name="Horton D.L."/>
            <person name="Alikhan N.F."/>
            <person name="Baker D."/>
            <person name="Gharbi K."/>
            <person name="Hall N."/>
            <person name="Watson M."/>
            <person name="Adriaenssens E.M."/>
            <person name="Foster-Nyarko E."/>
            <person name="Jarju S."/>
            <person name="Secka A."/>
            <person name="Antonio M."/>
            <person name="Oren A."/>
            <person name="Chaudhuri R.R."/>
            <person name="La Ragione R."/>
            <person name="Hildebrand F."/>
            <person name="Pallen M.J."/>
        </authorList>
    </citation>
    <scope>NUCLEOTIDE SEQUENCE</scope>
    <source>
        <strain evidence="4">17213</strain>
    </source>
</reference>
<dbReference type="EMBL" id="JADINH010000218">
    <property type="protein sequence ID" value="MBO8416862.1"/>
    <property type="molecule type" value="Genomic_DNA"/>
</dbReference>
<accession>A0A9D9DEW5</accession>
<keyword evidence="2 3" id="KW-0732">Signal</keyword>
<gene>
    <name evidence="4" type="primary">trbG</name>
    <name evidence="4" type="ORF">IAB19_10820</name>
</gene>
<feature type="chain" id="PRO_5038714678" evidence="3">
    <location>
        <begin position="34"/>
        <end position="316"/>
    </location>
</feature>
<dbReference type="AlphaFoldDB" id="A0A9D9DEW5"/>
<evidence type="ECO:0000313" key="5">
    <source>
        <dbReference type="Proteomes" id="UP000823631"/>
    </source>
</evidence>
<comment type="caution">
    <text evidence="4">The sequence shown here is derived from an EMBL/GenBank/DDBJ whole genome shotgun (WGS) entry which is preliminary data.</text>
</comment>
<evidence type="ECO:0000256" key="3">
    <source>
        <dbReference type="SAM" id="SignalP"/>
    </source>
</evidence>
<name>A0A9D9DEW5_9GAMM</name>
<sequence length="316" mass="34365">MTHFILNFKGSCQGFRTAAVLLSAALLCSSAQADSAYEAYAEMSNQDYLTEENFEALQKLDAVNARGFDGQGLSGSVRRPGEVVFAYGSSRPEVICQVLELTDIGFKPGEIINSVQIGDGARWSVQSALSGTAQGQQQHLIVKPFDSGLKTSLLVTTNERTYHLSLKSSIEGFMPMVRFAYPEDAIAELNAKALREADYKKRNTIAGTNVTVDSLNFNYELAGDEEVKPLRVFNDGAKTFIELKPGLSGKKLPALLVVNQEGGLFSEDKLSIANYRVSGARFILDGVPSHLRLILGDDGGVQCDIRLKDSRLEVQG</sequence>
<organism evidence="4 5">
    <name type="scientific">Candidatus Avisuccinivibrio stercorigallinarum</name>
    <dbReference type="NCBI Taxonomy" id="2840704"/>
    <lineage>
        <taxon>Bacteria</taxon>
        <taxon>Pseudomonadati</taxon>
        <taxon>Pseudomonadota</taxon>
        <taxon>Gammaproteobacteria</taxon>
        <taxon>Aeromonadales</taxon>
        <taxon>Succinivibrionaceae</taxon>
        <taxon>Succinivibrionaceae incertae sedis</taxon>
        <taxon>Candidatus Avisuccinivibrio</taxon>
    </lineage>
</organism>
<comment type="similarity">
    <text evidence="1">Belongs to the TrbG/VirB9 family.</text>
</comment>
<feature type="signal peptide" evidence="3">
    <location>
        <begin position="1"/>
        <end position="33"/>
    </location>
</feature>
<dbReference type="InterPro" id="IPR038161">
    <property type="entry name" value="VirB9/CagX/TrbG_C_sf"/>
</dbReference>
<evidence type="ECO:0000313" key="4">
    <source>
        <dbReference type="EMBL" id="MBO8416862.1"/>
    </source>
</evidence>
<dbReference type="NCBIfam" id="TIGR02775">
    <property type="entry name" value="TrbG_Ti"/>
    <property type="match status" value="1"/>
</dbReference>
<dbReference type="Gene3D" id="2.60.40.2500">
    <property type="match status" value="1"/>
</dbReference>
<evidence type="ECO:0000256" key="1">
    <source>
        <dbReference type="ARBA" id="ARBA00006135"/>
    </source>
</evidence>
<dbReference type="InterPro" id="IPR033645">
    <property type="entry name" value="VirB9/CagX/TrbG_C"/>
</dbReference>
<dbReference type="CDD" id="cd06911">
    <property type="entry name" value="VirB9_CagX_TrbG"/>
    <property type="match status" value="1"/>
</dbReference>
<dbReference type="Pfam" id="PF03524">
    <property type="entry name" value="CagX"/>
    <property type="match status" value="1"/>
</dbReference>
<evidence type="ECO:0000256" key="2">
    <source>
        <dbReference type="ARBA" id="ARBA00022729"/>
    </source>
</evidence>
<proteinExistence type="inferred from homology"/>
<reference evidence="4" key="1">
    <citation type="submission" date="2020-10" db="EMBL/GenBank/DDBJ databases">
        <authorList>
            <person name="Gilroy R."/>
        </authorList>
    </citation>
    <scope>NUCLEOTIDE SEQUENCE</scope>
    <source>
        <strain evidence="4">17213</strain>
    </source>
</reference>
<dbReference type="InterPro" id="IPR010258">
    <property type="entry name" value="Conjugal_tfr_TrbG/VirB9/CagX"/>
</dbReference>
<dbReference type="Proteomes" id="UP000823631">
    <property type="component" value="Unassembled WGS sequence"/>
</dbReference>
<protein>
    <submittedName>
        <fullName evidence="4">P-type conjugative transfer protein TrbG</fullName>
    </submittedName>
</protein>